<feature type="signal peptide" evidence="5">
    <location>
        <begin position="1"/>
        <end position="27"/>
    </location>
</feature>
<comment type="caution">
    <text evidence="7">The sequence shown here is derived from an EMBL/GenBank/DDBJ whole genome shotgun (WGS) entry which is preliminary data.</text>
</comment>
<name>A0A482XS88_LAOST</name>
<evidence type="ECO:0000313" key="7">
    <source>
        <dbReference type="EMBL" id="RZF48852.1"/>
    </source>
</evidence>
<dbReference type="OrthoDB" id="7726766at2759"/>
<dbReference type="InterPro" id="IPR001254">
    <property type="entry name" value="Trypsin_dom"/>
</dbReference>
<evidence type="ECO:0000259" key="6">
    <source>
        <dbReference type="PROSITE" id="PS50240"/>
    </source>
</evidence>
<dbReference type="SUPFAM" id="SSF50494">
    <property type="entry name" value="Trypsin-like serine proteases"/>
    <property type="match status" value="1"/>
</dbReference>
<organism evidence="7 8">
    <name type="scientific">Laodelphax striatellus</name>
    <name type="common">Small brown planthopper</name>
    <name type="synonym">Delphax striatella</name>
    <dbReference type="NCBI Taxonomy" id="195883"/>
    <lineage>
        <taxon>Eukaryota</taxon>
        <taxon>Metazoa</taxon>
        <taxon>Ecdysozoa</taxon>
        <taxon>Arthropoda</taxon>
        <taxon>Hexapoda</taxon>
        <taxon>Insecta</taxon>
        <taxon>Pterygota</taxon>
        <taxon>Neoptera</taxon>
        <taxon>Paraneoptera</taxon>
        <taxon>Hemiptera</taxon>
        <taxon>Auchenorrhyncha</taxon>
        <taxon>Fulgoroidea</taxon>
        <taxon>Delphacidae</taxon>
        <taxon>Criomorphinae</taxon>
        <taxon>Laodelphax</taxon>
    </lineage>
</organism>
<dbReference type="Gene3D" id="2.40.10.10">
    <property type="entry name" value="Trypsin-like serine proteases"/>
    <property type="match status" value="2"/>
</dbReference>
<evidence type="ECO:0000256" key="3">
    <source>
        <dbReference type="ARBA" id="ARBA00022825"/>
    </source>
</evidence>
<dbReference type="Proteomes" id="UP000291343">
    <property type="component" value="Unassembled WGS sequence"/>
</dbReference>
<dbReference type="InterPro" id="IPR043504">
    <property type="entry name" value="Peptidase_S1_PA_chymotrypsin"/>
</dbReference>
<evidence type="ECO:0000256" key="4">
    <source>
        <dbReference type="ARBA" id="ARBA00023157"/>
    </source>
</evidence>
<evidence type="ECO:0000313" key="8">
    <source>
        <dbReference type="Proteomes" id="UP000291343"/>
    </source>
</evidence>
<keyword evidence="1" id="KW-0645">Protease</keyword>
<dbReference type="GO" id="GO:0004252">
    <property type="term" value="F:serine-type endopeptidase activity"/>
    <property type="evidence" value="ECO:0007669"/>
    <property type="project" value="InterPro"/>
</dbReference>
<dbReference type="InParanoid" id="A0A482XS88"/>
<dbReference type="PROSITE" id="PS50240">
    <property type="entry name" value="TRYPSIN_DOM"/>
    <property type="match status" value="1"/>
</dbReference>
<dbReference type="AlphaFoldDB" id="A0A482XS88"/>
<reference evidence="7 8" key="1">
    <citation type="journal article" date="2017" name="Gigascience">
        <title>Genome sequence of the small brown planthopper, Laodelphax striatellus.</title>
        <authorList>
            <person name="Zhu J."/>
            <person name="Jiang F."/>
            <person name="Wang X."/>
            <person name="Yang P."/>
            <person name="Bao Y."/>
            <person name="Zhao W."/>
            <person name="Wang W."/>
            <person name="Lu H."/>
            <person name="Wang Q."/>
            <person name="Cui N."/>
            <person name="Li J."/>
            <person name="Chen X."/>
            <person name="Luo L."/>
            <person name="Yu J."/>
            <person name="Kang L."/>
            <person name="Cui F."/>
        </authorList>
    </citation>
    <scope>NUCLEOTIDE SEQUENCE [LARGE SCALE GENOMIC DNA]</scope>
    <source>
        <strain evidence="7">Lst14</strain>
    </source>
</reference>
<dbReference type="EMBL" id="QKKF02000897">
    <property type="protein sequence ID" value="RZF48852.1"/>
    <property type="molecule type" value="Genomic_DNA"/>
</dbReference>
<proteinExistence type="predicted"/>
<dbReference type="PANTHER" id="PTHR24276">
    <property type="entry name" value="POLYSERASE-RELATED"/>
    <property type="match status" value="1"/>
</dbReference>
<gene>
    <name evidence="7" type="ORF">LSTR_LSTR003232</name>
</gene>
<dbReference type="SMART" id="SM00020">
    <property type="entry name" value="Tryp_SPc"/>
    <property type="match status" value="1"/>
</dbReference>
<keyword evidence="8" id="KW-1185">Reference proteome</keyword>
<dbReference type="STRING" id="195883.A0A482XS88"/>
<dbReference type="InterPro" id="IPR050430">
    <property type="entry name" value="Peptidase_S1"/>
</dbReference>
<dbReference type="GO" id="GO:0006508">
    <property type="term" value="P:proteolysis"/>
    <property type="evidence" value="ECO:0007669"/>
    <property type="project" value="UniProtKB-KW"/>
</dbReference>
<evidence type="ECO:0000256" key="5">
    <source>
        <dbReference type="SAM" id="SignalP"/>
    </source>
</evidence>
<keyword evidence="4" id="KW-1015">Disulfide bond</keyword>
<keyword evidence="5" id="KW-0732">Signal</keyword>
<sequence length="282" mass="30775">MHCNLNMKLVTFSILLLQLASVNYVCGEKISLSRDGEDFNIQLAPFQVLVVKIPVADNAKICRGALVKNNALVTSALCISKLSNETKDLLVLNGRATNQTYWINSTVSKITPHPKFNVSSTINNIAVIHLNKSFSSKPISYSMKAPKENTGCKAYSYKPVPPSVVDVNTSCVHMCQKAYNVSSPRYDVDINTMICTNDTSKKHVICEDDVGASLVCDNFLAGLAVYSQECVNNKMASVFVSIPAYAKWIDITINSSSVNSMSSLSVIIGTIISFSITKLLSR</sequence>
<evidence type="ECO:0000256" key="1">
    <source>
        <dbReference type="ARBA" id="ARBA00022670"/>
    </source>
</evidence>
<dbReference type="SMR" id="A0A482XS88"/>
<evidence type="ECO:0000256" key="2">
    <source>
        <dbReference type="ARBA" id="ARBA00022801"/>
    </source>
</evidence>
<keyword evidence="2" id="KW-0378">Hydrolase</keyword>
<dbReference type="Pfam" id="PF00089">
    <property type="entry name" value="Trypsin"/>
    <property type="match status" value="1"/>
</dbReference>
<feature type="chain" id="PRO_5019716670" description="Peptidase S1 domain-containing protein" evidence="5">
    <location>
        <begin position="28"/>
        <end position="282"/>
    </location>
</feature>
<protein>
    <recommendedName>
        <fullName evidence="6">Peptidase S1 domain-containing protein</fullName>
    </recommendedName>
</protein>
<dbReference type="PANTHER" id="PTHR24276:SF98">
    <property type="entry name" value="FI18310P1-RELATED"/>
    <property type="match status" value="1"/>
</dbReference>
<feature type="domain" description="Peptidase S1" evidence="6">
    <location>
        <begin position="24"/>
        <end position="254"/>
    </location>
</feature>
<keyword evidence="3" id="KW-0720">Serine protease</keyword>
<dbReference type="InterPro" id="IPR009003">
    <property type="entry name" value="Peptidase_S1_PA"/>
</dbReference>
<accession>A0A482XS88</accession>